<dbReference type="PANTHER" id="PTHR34409">
    <property type="entry name" value="SET DOMAIN-CONTAINING PROTEIN"/>
    <property type="match status" value="1"/>
</dbReference>
<evidence type="ECO:0000256" key="1">
    <source>
        <dbReference type="SAM" id="MobiDB-lite"/>
    </source>
</evidence>
<feature type="compositionally biased region" description="Acidic residues" evidence="1">
    <location>
        <begin position="23"/>
        <end position="37"/>
    </location>
</feature>
<dbReference type="Proteomes" id="UP000440732">
    <property type="component" value="Unassembled WGS sequence"/>
</dbReference>
<evidence type="ECO:0000313" key="3">
    <source>
        <dbReference type="Proteomes" id="UP000440732"/>
    </source>
</evidence>
<accession>A0A6A3QB09</accession>
<dbReference type="AlphaFoldDB" id="A0A6A3QB09"/>
<comment type="caution">
    <text evidence="2">The sequence shown here is derived from an EMBL/GenBank/DDBJ whole genome shotgun (WGS) entry which is preliminary data.</text>
</comment>
<feature type="compositionally biased region" description="Polar residues" evidence="1">
    <location>
        <begin position="71"/>
        <end position="80"/>
    </location>
</feature>
<dbReference type="PANTHER" id="PTHR34409:SF1">
    <property type="entry name" value="MYB-LIKE DOMAIN-CONTAINING PROTEIN"/>
    <property type="match status" value="1"/>
</dbReference>
<sequence length="141" mass="15524">MPPHIKKAKLTKLAIDEKANVVEMDDAADQDPDEDSATGDQRLFVDPDYSFEPYYDDQEGNGDGDFAGSDAASTNQSGSDDFQPDDITGCHSSSWAVNPAPSLCWIEEAYEHHRHSLVYRRSRGNYGHQNAGCSGVPTRRS</sequence>
<proteinExistence type="predicted"/>
<gene>
    <name evidence="2" type="ORF">PF006_g29060</name>
</gene>
<protein>
    <submittedName>
        <fullName evidence="2">Uncharacterized protein</fullName>
    </submittedName>
</protein>
<feature type="region of interest" description="Disordered" evidence="1">
    <location>
        <begin position="22"/>
        <end position="93"/>
    </location>
</feature>
<dbReference type="EMBL" id="QXGA01004642">
    <property type="protein sequence ID" value="KAE9071866.1"/>
    <property type="molecule type" value="Genomic_DNA"/>
</dbReference>
<evidence type="ECO:0000313" key="2">
    <source>
        <dbReference type="EMBL" id="KAE9071866.1"/>
    </source>
</evidence>
<reference evidence="2 3" key="1">
    <citation type="submission" date="2018-08" db="EMBL/GenBank/DDBJ databases">
        <title>Genomic investigation of the strawberry pathogen Phytophthora fragariae indicates pathogenicity is determined by transcriptional variation in three key races.</title>
        <authorList>
            <person name="Adams T.M."/>
            <person name="Armitage A.D."/>
            <person name="Sobczyk M.K."/>
            <person name="Bates H.J."/>
            <person name="Dunwell J.M."/>
            <person name="Nellist C.F."/>
            <person name="Harrison R.J."/>
        </authorList>
    </citation>
    <scope>NUCLEOTIDE SEQUENCE [LARGE SCALE GENOMIC DNA]</scope>
    <source>
        <strain evidence="2 3">NOV-5</strain>
    </source>
</reference>
<organism evidence="2 3">
    <name type="scientific">Phytophthora fragariae</name>
    <dbReference type="NCBI Taxonomy" id="53985"/>
    <lineage>
        <taxon>Eukaryota</taxon>
        <taxon>Sar</taxon>
        <taxon>Stramenopiles</taxon>
        <taxon>Oomycota</taxon>
        <taxon>Peronosporomycetes</taxon>
        <taxon>Peronosporales</taxon>
        <taxon>Peronosporaceae</taxon>
        <taxon>Phytophthora</taxon>
    </lineage>
</organism>
<name>A0A6A3QB09_9STRA</name>